<proteinExistence type="predicted"/>
<evidence type="ECO:0000313" key="1">
    <source>
        <dbReference type="EMBL" id="ANZ48851.1"/>
    </source>
</evidence>
<protein>
    <submittedName>
        <fullName evidence="1">Uncharacterized protein</fullName>
    </submittedName>
</protein>
<dbReference type="GeneID" id="29061846"/>
<name>A0A1B2IC66_9CAUD</name>
<gene>
    <name evidence="1" type="ORF">EARLPHILLIPIV_1</name>
</gene>
<organism evidence="1 2">
    <name type="scientific">Erwinia phage vB_EamM_EarlPhillipIV</name>
    <dbReference type="NCBI Taxonomy" id="1883372"/>
    <lineage>
        <taxon>Viruses</taxon>
        <taxon>Duplodnaviria</taxon>
        <taxon>Heunggongvirae</taxon>
        <taxon>Uroviricota</taxon>
        <taxon>Caudoviricetes</taxon>
        <taxon>Chimalliviridae</taxon>
        <taxon>Derbicusvirus</taxon>
        <taxon>Derbicusvirus derbicus</taxon>
    </lineage>
</organism>
<sequence>MENEISIHGNYVRANATESITHGELSTAIKEAIAQFQTDYPDLTINSAIVTTSEFMFELFETKRVIANIWLTTDTLVIKDVGDLLYGGVIPLPLTGQEVKIGAGSAITRGYLWKRDSYVSSYDLQLDFLSRQLIEEHIGNIINTALAIK</sequence>
<evidence type="ECO:0000313" key="2">
    <source>
        <dbReference type="Proteomes" id="UP000201594"/>
    </source>
</evidence>
<reference evidence="1 2" key="1">
    <citation type="submission" date="2016-06" db="EMBL/GenBank/DDBJ databases">
        <authorList>
            <person name="Kjaerup R.B."/>
            <person name="Dalgaard T.S."/>
            <person name="Juul-Madsen H.R."/>
        </authorList>
    </citation>
    <scope>NUCLEOTIDE SEQUENCE [LARGE SCALE GENOMIC DNA]</scope>
</reference>
<dbReference type="RefSeq" id="YP_009278313.1">
    <property type="nucleotide sequence ID" value="NC_031007.1"/>
</dbReference>
<accession>A0A1B2IC66</accession>
<dbReference type="EMBL" id="KX397367">
    <property type="protein sequence ID" value="ANZ48851.1"/>
    <property type="molecule type" value="Genomic_DNA"/>
</dbReference>
<dbReference type="Proteomes" id="UP000201594">
    <property type="component" value="Segment"/>
</dbReference>
<dbReference type="OrthoDB" id="38633at10239"/>
<dbReference type="KEGG" id="vg:29061846"/>